<keyword evidence="6 8" id="KW-1133">Transmembrane helix</keyword>
<dbReference type="GO" id="GO:0016020">
    <property type="term" value="C:membrane"/>
    <property type="evidence" value="ECO:0007669"/>
    <property type="project" value="UniProtKB-SubCell"/>
</dbReference>
<evidence type="ECO:0000259" key="10">
    <source>
        <dbReference type="PROSITE" id="PS50836"/>
    </source>
</evidence>
<dbReference type="InterPro" id="IPR005018">
    <property type="entry name" value="DOMON_domain"/>
</dbReference>
<feature type="signal peptide" evidence="9">
    <location>
        <begin position="1"/>
        <end position="18"/>
    </location>
</feature>
<comment type="subcellular location">
    <subcellularLocation>
        <location evidence="1">Membrane</location>
    </subcellularLocation>
</comment>
<feature type="transmembrane region" description="Helical" evidence="8">
    <location>
        <begin position="420"/>
        <end position="444"/>
    </location>
</feature>
<feature type="transmembrane region" description="Helical" evidence="8">
    <location>
        <begin position="501"/>
        <end position="519"/>
    </location>
</feature>
<reference evidence="12 13" key="1">
    <citation type="journal article" date="2018" name="Sci. Rep.">
        <title>Genomic signatures of local adaptation to the degree of environmental predictability in rotifers.</title>
        <authorList>
            <person name="Franch-Gras L."/>
            <person name="Hahn C."/>
            <person name="Garcia-Roger E.M."/>
            <person name="Carmona M.J."/>
            <person name="Serra M."/>
            <person name="Gomez A."/>
        </authorList>
    </citation>
    <scope>NUCLEOTIDE SEQUENCE [LARGE SCALE GENOMIC DNA]</scope>
    <source>
        <strain evidence="12">HYR1</strain>
    </source>
</reference>
<dbReference type="PANTHER" id="PTHR23130">
    <property type="entry name" value="CYTOCHROME B561 AND DOMON DOMAIN-CONTAINING PROTEIN"/>
    <property type="match status" value="1"/>
</dbReference>
<feature type="transmembrane region" description="Helical" evidence="8">
    <location>
        <begin position="464"/>
        <end position="481"/>
    </location>
</feature>
<evidence type="ECO:0000259" key="11">
    <source>
        <dbReference type="PROSITE" id="PS50939"/>
    </source>
</evidence>
<dbReference type="PROSITE" id="PS50939">
    <property type="entry name" value="CYTOCHROME_B561"/>
    <property type="match status" value="1"/>
</dbReference>
<keyword evidence="4 9" id="KW-0732">Signal</keyword>
<feature type="domain" description="Cytochrome b561" evidence="11">
    <location>
        <begin position="346"/>
        <end position="552"/>
    </location>
</feature>
<organism evidence="12 13">
    <name type="scientific">Brachionus plicatilis</name>
    <name type="common">Marine rotifer</name>
    <name type="synonym">Brachionus muelleri</name>
    <dbReference type="NCBI Taxonomy" id="10195"/>
    <lineage>
        <taxon>Eukaryota</taxon>
        <taxon>Metazoa</taxon>
        <taxon>Spiralia</taxon>
        <taxon>Gnathifera</taxon>
        <taxon>Rotifera</taxon>
        <taxon>Eurotatoria</taxon>
        <taxon>Monogononta</taxon>
        <taxon>Pseudotrocha</taxon>
        <taxon>Ploima</taxon>
        <taxon>Brachionidae</taxon>
        <taxon>Brachionus</taxon>
    </lineage>
</organism>
<feature type="transmembrane region" description="Helical" evidence="8">
    <location>
        <begin position="531"/>
        <end position="553"/>
    </location>
</feature>
<keyword evidence="7 8" id="KW-0472">Membrane</keyword>
<dbReference type="SMART" id="SM00664">
    <property type="entry name" value="DoH"/>
    <property type="match status" value="2"/>
</dbReference>
<dbReference type="Pfam" id="PF03188">
    <property type="entry name" value="Cytochrom_B561"/>
    <property type="match status" value="1"/>
</dbReference>
<keyword evidence="2" id="KW-0813">Transport</keyword>
<gene>
    <name evidence="12" type="ORF">BpHYR1_001438</name>
</gene>
<dbReference type="Proteomes" id="UP000276133">
    <property type="component" value="Unassembled WGS sequence"/>
</dbReference>
<evidence type="ECO:0000256" key="7">
    <source>
        <dbReference type="ARBA" id="ARBA00023136"/>
    </source>
</evidence>
<evidence type="ECO:0000256" key="2">
    <source>
        <dbReference type="ARBA" id="ARBA00022448"/>
    </source>
</evidence>
<accession>A0A3M7PV12</accession>
<dbReference type="Gene3D" id="1.20.120.1770">
    <property type="match status" value="1"/>
</dbReference>
<dbReference type="OrthoDB" id="2419613at2759"/>
<evidence type="ECO:0000256" key="8">
    <source>
        <dbReference type="SAM" id="Phobius"/>
    </source>
</evidence>
<feature type="chain" id="PRO_5018015395" evidence="9">
    <location>
        <begin position="19"/>
        <end position="633"/>
    </location>
</feature>
<name>A0A3M7PV12_BRAPC</name>
<sequence length="633" mass="72960">MINHFRYCLILFLQVLRCQEEQKFEINGFNLAWKDLGDSIKFTYRTIALTNDDVWMGLGFSKDNQMGNDDMVICKSFNNTKTVDRHFSLGKFRPPLLNPEKPQLGLLDTSVFMYGPEMTCEFTRLKSMDTVPNYYDSSENHHLLFAKGLTDRKGNESETILGSLFGSNPGSEVDPCEEQDISEEESVKKLTENCGTEYGCFVNPANCTYSDCISVVKWKDMGQYVNFYVAVNSTEISAFTRYIGVGFSKDFFMGDDSVSLCRFSIFSRDYVVESYFNVKKAEPDVINSNIRTLGNFNYSLTINQTYLICEFNRIKYLNESRFFNLHFPYHILLSFGRTNALGSPTFHGLNAFSSKEKINFEKKTITSPYQTSMVEQTVIKEKTHACLMVIAWIFFASTGMVFARYMKFLLPEKTLCGKKIWFVVHSPFMIMVAVISLTSFLVILSAKGWKWIPLIKPVNYAHSIFGIVAISFSIFQVFLGIMRPNRNHPRRYLFNFVHKTLGYSSLIFSVVAMFLGVNIEKMKLGRVGWGLMVGWTLWCFIFPLITEILKLYYDDKKRPYKFEEKQDTSDDADSEQYQDQNQTKKNMKVYFNYYEKIFNGIKTVFAVFHVIVAFAFTLALVVCIGIADGTQNF</sequence>
<dbReference type="SMART" id="SM00665">
    <property type="entry name" value="B561"/>
    <property type="match status" value="1"/>
</dbReference>
<evidence type="ECO:0000256" key="1">
    <source>
        <dbReference type="ARBA" id="ARBA00004370"/>
    </source>
</evidence>
<evidence type="ECO:0000256" key="9">
    <source>
        <dbReference type="SAM" id="SignalP"/>
    </source>
</evidence>
<evidence type="ECO:0000256" key="6">
    <source>
        <dbReference type="ARBA" id="ARBA00022989"/>
    </source>
</evidence>
<evidence type="ECO:0000256" key="4">
    <source>
        <dbReference type="ARBA" id="ARBA00022729"/>
    </source>
</evidence>
<dbReference type="CDD" id="cd08760">
    <property type="entry name" value="Cyt_b561_FRRS1_like"/>
    <property type="match status" value="1"/>
</dbReference>
<dbReference type="AlphaFoldDB" id="A0A3M7PV12"/>
<feature type="domain" description="DOMON" evidence="10">
    <location>
        <begin position="27"/>
        <end position="148"/>
    </location>
</feature>
<dbReference type="Pfam" id="PF03351">
    <property type="entry name" value="DOMON"/>
    <property type="match status" value="1"/>
</dbReference>
<proteinExistence type="predicted"/>
<keyword evidence="5" id="KW-0249">Electron transport</keyword>
<comment type="caution">
    <text evidence="12">The sequence shown here is derived from an EMBL/GenBank/DDBJ whole genome shotgun (WGS) entry which is preliminary data.</text>
</comment>
<keyword evidence="13" id="KW-1185">Reference proteome</keyword>
<dbReference type="PROSITE" id="PS50836">
    <property type="entry name" value="DOMON"/>
    <property type="match status" value="1"/>
</dbReference>
<dbReference type="PANTHER" id="PTHR23130:SF171">
    <property type="entry name" value="OS01G0895300 PROTEIN"/>
    <property type="match status" value="1"/>
</dbReference>
<feature type="transmembrane region" description="Helical" evidence="8">
    <location>
        <begin position="604"/>
        <end position="627"/>
    </location>
</feature>
<feature type="transmembrane region" description="Helical" evidence="8">
    <location>
        <begin position="387"/>
        <end position="408"/>
    </location>
</feature>
<dbReference type="EMBL" id="REGN01008750">
    <property type="protein sequence ID" value="RNA02804.1"/>
    <property type="molecule type" value="Genomic_DNA"/>
</dbReference>
<evidence type="ECO:0000256" key="5">
    <source>
        <dbReference type="ARBA" id="ARBA00022982"/>
    </source>
</evidence>
<evidence type="ECO:0000313" key="13">
    <source>
        <dbReference type="Proteomes" id="UP000276133"/>
    </source>
</evidence>
<dbReference type="STRING" id="10195.A0A3M7PV12"/>
<keyword evidence="3 8" id="KW-0812">Transmembrane</keyword>
<evidence type="ECO:0000256" key="3">
    <source>
        <dbReference type="ARBA" id="ARBA00022692"/>
    </source>
</evidence>
<protein>
    <submittedName>
        <fullName evidence="12">Ferric-chelate reductase 1 isoform X1</fullName>
    </submittedName>
</protein>
<dbReference type="InterPro" id="IPR006593">
    <property type="entry name" value="Cyt_b561/ferric_Rdtase_TM"/>
</dbReference>
<evidence type="ECO:0000313" key="12">
    <source>
        <dbReference type="EMBL" id="RNA02804.1"/>
    </source>
</evidence>